<evidence type="ECO:0008006" key="3">
    <source>
        <dbReference type="Google" id="ProtNLM"/>
    </source>
</evidence>
<dbReference type="SUPFAM" id="SSF82866">
    <property type="entry name" value="Multidrug efflux transporter AcrB transmembrane domain"/>
    <property type="match status" value="2"/>
</dbReference>
<feature type="transmembrane region" description="Helical" evidence="1">
    <location>
        <begin position="611"/>
        <end position="630"/>
    </location>
</feature>
<feature type="transmembrane region" description="Helical" evidence="1">
    <location>
        <begin position="256"/>
        <end position="276"/>
    </location>
</feature>
<dbReference type="Gene3D" id="1.20.1640.10">
    <property type="entry name" value="Multidrug efflux transporter AcrB transmembrane domain"/>
    <property type="match status" value="1"/>
</dbReference>
<feature type="transmembrane region" description="Helical" evidence="1">
    <location>
        <begin position="343"/>
        <end position="365"/>
    </location>
</feature>
<accession>A0A0F9XSB2</accession>
<keyword evidence="1" id="KW-1133">Transmembrane helix</keyword>
<gene>
    <name evidence="2" type="ORF">LCGC14_0179560</name>
</gene>
<sequence length="745" mass="81018">MTQRIWAWLWTLVLLACAALLFTQLRQADFWDTRITALLPASDQSSLLQQADQQLSAAFENQFVVLVGGPNAVQSAKVLQALLREANLSSAQTMLRPDKTLSPYRYGLLSDSLSSADNRQWLKRALTRLLLPGGSETLVQDPFGLLDSWLGERFNGALTLRDGVPTLRDEDQLWALVSGQVTGSPYQLATQQQLTASLAEFYAQHPQAQLLRSGLIFHAAAGAAQAQREMSSLGLASLLGLCLLFWWVFRRLRTLVQLLVPVACGLLLALPLTGLLFGGVNLLTLVFGVSIIGIAVDYALHLQCQRQLVAAQPSRQFWSALLLGLLSTLIAYLVQLITPMPGLRQMACFAALGLLGAWLTVRLWLARWPLSAHPATARLATTLAPMRLRSGQRWPWILLALLMLAALVLIFSRLQFNNSLQQLNPSPAELIQEQQQVQTLLQQPSGSRYLLVRAADEQALLRRLEGLDPALQRLKTANDLAVYQHPARHLPSLTRQQQAHDEVRERYSQLLPELRAASGLPERLQQQALTALDNAPLLQPAQWLESAEGAADAALWLGAQPDGVWVAVVALGDTTAAGAVALQQLAEADDVIYHDRVAALSAQLARLAHSMASWLAVAAVILSLLLCWRFRTAAWRALLPPLGAVLLTLGCLALTGGVGLFHLLGLLLVLGIGLDAGIFSAQEPDSDAAWLAISLSCASSLLAFGLLAFSATPALHFLGLTCLLGLAFTWALVPFARATRPDHSR</sequence>
<dbReference type="PANTHER" id="PTHR33406:SF13">
    <property type="entry name" value="MEMBRANE PROTEIN YDFJ"/>
    <property type="match status" value="1"/>
</dbReference>
<feature type="transmembrane region" description="Helical" evidence="1">
    <location>
        <begin position="637"/>
        <end position="655"/>
    </location>
</feature>
<dbReference type="GO" id="GO:0005886">
    <property type="term" value="C:plasma membrane"/>
    <property type="evidence" value="ECO:0007669"/>
    <property type="project" value="TreeGrafter"/>
</dbReference>
<protein>
    <recommendedName>
        <fullName evidence="3">Membrane transport protein MMPL domain-containing protein</fullName>
    </recommendedName>
</protein>
<dbReference type="InterPro" id="IPR050545">
    <property type="entry name" value="Mycobact_MmpL"/>
</dbReference>
<organism evidence="2">
    <name type="scientific">marine sediment metagenome</name>
    <dbReference type="NCBI Taxonomy" id="412755"/>
    <lineage>
        <taxon>unclassified sequences</taxon>
        <taxon>metagenomes</taxon>
        <taxon>ecological metagenomes</taxon>
    </lineage>
</organism>
<feature type="transmembrane region" description="Helical" evidence="1">
    <location>
        <begin position="715"/>
        <end position="736"/>
    </location>
</feature>
<dbReference type="EMBL" id="LAZR01000072">
    <property type="protein sequence ID" value="KKN95143.1"/>
    <property type="molecule type" value="Genomic_DNA"/>
</dbReference>
<reference evidence="2" key="1">
    <citation type="journal article" date="2015" name="Nature">
        <title>Complex archaea that bridge the gap between prokaryotes and eukaryotes.</title>
        <authorList>
            <person name="Spang A."/>
            <person name="Saw J.H."/>
            <person name="Jorgensen S.L."/>
            <person name="Zaremba-Niedzwiedzka K."/>
            <person name="Martijn J."/>
            <person name="Lind A.E."/>
            <person name="van Eijk R."/>
            <person name="Schleper C."/>
            <person name="Guy L."/>
            <person name="Ettema T.J."/>
        </authorList>
    </citation>
    <scope>NUCLEOTIDE SEQUENCE</scope>
</reference>
<evidence type="ECO:0000256" key="1">
    <source>
        <dbReference type="SAM" id="Phobius"/>
    </source>
</evidence>
<feature type="transmembrane region" description="Helical" evidence="1">
    <location>
        <begin position="320"/>
        <end position="337"/>
    </location>
</feature>
<dbReference type="PROSITE" id="PS51257">
    <property type="entry name" value="PROKAR_LIPOPROTEIN"/>
    <property type="match status" value="1"/>
</dbReference>
<keyword evidence="1" id="KW-0812">Transmembrane</keyword>
<feature type="transmembrane region" description="Helical" evidence="1">
    <location>
        <begin position="396"/>
        <end position="416"/>
    </location>
</feature>
<dbReference type="PANTHER" id="PTHR33406">
    <property type="entry name" value="MEMBRANE PROTEIN MJ1562-RELATED"/>
    <property type="match status" value="1"/>
</dbReference>
<proteinExistence type="predicted"/>
<feature type="transmembrane region" description="Helical" evidence="1">
    <location>
        <begin position="688"/>
        <end position="709"/>
    </location>
</feature>
<comment type="caution">
    <text evidence="2">The sequence shown here is derived from an EMBL/GenBank/DDBJ whole genome shotgun (WGS) entry which is preliminary data.</text>
</comment>
<evidence type="ECO:0000313" key="2">
    <source>
        <dbReference type="EMBL" id="KKN95143.1"/>
    </source>
</evidence>
<feature type="transmembrane region" description="Helical" evidence="1">
    <location>
        <begin position="661"/>
        <end position="681"/>
    </location>
</feature>
<name>A0A0F9XSB2_9ZZZZ</name>
<keyword evidence="1" id="KW-0472">Membrane</keyword>
<feature type="transmembrane region" description="Helical" evidence="1">
    <location>
        <begin position="282"/>
        <end position="300"/>
    </location>
</feature>
<dbReference type="AlphaFoldDB" id="A0A0F9XSB2"/>
<feature type="transmembrane region" description="Helical" evidence="1">
    <location>
        <begin position="230"/>
        <end position="249"/>
    </location>
</feature>